<dbReference type="RefSeq" id="XP_028865008.1">
    <property type="nucleotide sequence ID" value="XM_029009175.1"/>
</dbReference>
<feature type="signal peptide" evidence="2">
    <location>
        <begin position="1"/>
        <end position="19"/>
    </location>
</feature>
<accession>A0A2H6K702</accession>
<dbReference type="VEuPathDB" id="PiroplasmaDB:BOVATA_002580"/>
<proteinExistence type="predicted"/>
<feature type="compositionally biased region" description="Low complexity" evidence="1">
    <location>
        <begin position="114"/>
        <end position="130"/>
    </location>
</feature>
<gene>
    <name evidence="3" type="ORF">BOVATA_002580</name>
</gene>
<dbReference type="Proteomes" id="UP000236319">
    <property type="component" value="Unassembled WGS sequence"/>
</dbReference>
<protein>
    <submittedName>
        <fullName evidence="3">Leucine-rich repeat, putative</fullName>
    </submittedName>
</protein>
<feature type="region of interest" description="Disordered" evidence="1">
    <location>
        <begin position="21"/>
        <end position="153"/>
    </location>
</feature>
<feature type="compositionally biased region" description="Basic and acidic residues" evidence="1">
    <location>
        <begin position="30"/>
        <end position="43"/>
    </location>
</feature>
<feature type="compositionally biased region" description="Polar residues" evidence="1">
    <location>
        <begin position="49"/>
        <end position="59"/>
    </location>
</feature>
<dbReference type="GeneID" id="39872535"/>
<feature type="chain" id="PRO_5014160876" evidence="2">
    <location>
        <begin position="20"/>
        <end position="195"/>
    </location>
</feature>
<keyword evidence="2" id="KW-0732">Signal</keyword>
<evidence type="ECO:0000313" key="3">
    <source>
        <dbReference type="EMBL" id="GBE58765.1"/>
    </source>
</evidence>
<comment type="caution">
    <text evidence="3">The sequence shown here is derived from an EMBL/GenBank/DDBJ whole genome shotgun (WGS) entry which is preliminary data.</text>
</comment>
<organism evidence="3 4">
    <name type="scientific">Babesia ovata</name>
    <dbReference type="NCBI Taxonomy" id="189622"/>
    <lineage>
        <taxon>Eukaryota</taxon>
        <taxon>Sar</taxon>
        <taxon>Alveolata</taxon>
        <taxon>Apicomplexa</taxon>
        <taxon>Aconoidasida</taxon>
        <taxon>Piroplasmida</taxon>
        <taxon>Babesiidae</taxon>
        <taxon>Babesia</taxon>
    </lineage>
</organism>
<evidence type="ECO:0000256" key="2">
    <source>
        <dbReference type="SAM" id="SignalP"/>
    </source>
</evidence>
<evidence type="ECO:0000313" key="4">
    <source>
        <dbReference type="Proteomes" id="UP000236319"/>
    </source>
</evidence>
<reference evidence="3 4" key="1">
    <citation type="journal article" date="2017" name="BMC Genomics">
        <title>Whole-genome assembly of Babesia ovata and comparative genomics between closely related pathogens.</title>
        <authorList>
            <person name="Yamagishi J."/>
            <person name="Asada M."/>
            <person name="Hakimi H."/>
            <person name="Tanaka T.Q."/>
            <person name="Sugimoto C."/>
            <person name="Kawazu S."/>
        </authorList>
    </citation>
    <scope>NUCLEOTIDE SEQUENCE [LARGE SCALE GENOMIC DNA]</scope>
    <source>
        <strain evidence="3 4">Miyake</strain>
    </source>
</reference>
<evidence type="ECO:0000256" key="1">
    <source>
        <dbReference type="SAM" id="MobiDB-lite"/>
    </source>
</evidence>
<sequence>MKWFLSVAILILSGIDVSAVTSAQPAPSLPKEKGIIHRSKVEPFFDDTQPPTEKITNTGDEAKGNPSPSPSKGKEIIRSSDVQGDVNDNEVSAGDQDADQVDRSAADGADVTEGTAADGVTVGDVDGTAVSDPGDENVEADVGTSGGVESEGKKPGVFRQFLAKLLSCLFGKPEQQDYDEAVDFVSKILPLLPAV</sequence>
<dbReference type="AlphaFoldDB" id="A0A2H6K702"/>
<keyword evidence="4" id="KW-1185">Reference proteome</keyword>
<dbReference type="EMBL" id="BDSA01000001">
    <property type="protein sequence ID" value="GBE58765.1"/>
    <property type="molecule type" value="Genomic_DNA"/>
</dbReference>
<name>A0A2H6K702_9APIC</name>